<evidence type="ECO:0000259" key="1">
    <source>
        <dbReference type="Pfam" id="PF20703"/>
    </source>
</evidence>
<name>A0ABW6S5M0_9NOCA</name>
<dbReference type="RefSeq" id="WP_040821080.1">
    <property type="nucleotide sequence ID" value="NZ_JBIAQY010000007.1"/>
</dbReference>
<gene>
    <name evidence="2" type="ORF">ACFYXQ_21990</name>
</gene>
<dbReference type="Pfam" id="PF20703">
    <property type="entry name" value="nSTAND1"/>
    <property type="match status" value="1"/>
</dbReference>
<protein>
    <submittedName>
        <fullName evidence="2">AAA family ATPase</fullName>
    </submittedName>
</protein>
<keyword evidence="3" id="KW-1185">Reference proteome</keyword>
<organism evidence="2 3">
    <name type="scientific">Nocardia jiangxiensis</name>
    <dbReference type="NCBI Taxonomy" id="282685"/>
    <lineage>
        <taxon>Bacteria</taxon>
        <taxon>Bacillati</taxon>
        <taxon>Actinomycetota</taxon>
        <taxon>Actinomycetes</taxon>
        <taxon>Mycobacteriales</taxon>
        <taxon>Nocardiaceae</taxon>
        <taxon>Nocardia</taxon>
    </lineage>
</organism>
<dbReference type="InterPro" id="IPR049052">
    <property type="entry name" value="nSTAND1"/>
</dbReference>
<comment type="caution">
    <text evidence="2">The sequence shown here is derived from an EMBL/GenBank/DDBJ whole genome shotgun (WGS) entry which is preliminary data.</text>
</comment>
<accession>A0ABW6S5M0</accession>
<proteinExistence type="predicted"/>
<sequence length="239" mass="24901">MSTADNGIRVPQTPRTVFANRFAELYEAAGNPTLKRVATAAGARMRAARAKGQGGGVSAQRISDWRAGRNVPAKFDALVPVLLTLIEEARKSSEPVPPALLDVREWQRIWEAAVAWTADADPQLPCPYPGLSAYRREDAALFFGRTRPTAELAGLVRATAEGDGGIVVLVGASGAGKSSLLAAGVAPQLAEDGWDSVILTPGARPLTALLGAIGYAGPGALPLLSHVMTAAWERRSGGG</sequence>
<evidence type="ECO:0000313" key="3">
    <source>
        <dbReference type="Proteomes" id="UP001601992"/>
    </source>
</evidence>
<feature type="domain" description="Novel STAND NTPase 1" evidence="1">
    <location>
        <begin position="127"/>
        <end position="210"/>
    </location>
</feature>
<evidence type="ECO:0000313" key="2">
    <source>
        <dbReference type="EMBL" id="MFF3570454.1"/>
    </source>
</evidence>
<dbReference type="EMBL" id="JBIAQY010000007">
    <property type="protein sequence ID" value="MFF3570454.1"/>
    <property type="molecule type" value="Genomic_DNA"/>
</dbReference>
<reference evidence="2 3" key="1">
    <citation type="submission" date="2024-10" db="EMBL/GenBank/DDBJ databases">
        <title>The Natural Products Discovery Center: Release of the First 8490 Sequenced Strains for Exploring Actinobacteria Biosynthetic Diversity.</title>
        <authorList>
            <person name="Kalkreuter E."/>
            <person name="Kautsar S.A."/>
            <person name="Yang D."/>
            <person name="Bader C.D."/>
            <person name="Teijaro C.N."/>
            <person name="Fluegel L."/>
            <person name="Davis C.M."/>
            <person name="Simpson J.R."/>
            <person name="Lauterbach L."/>
            <person name="Steele A.D."/>
            <person name="Gui C."/>
            <person name="Meng S."/>
            <person name="Li G."/>
            <person name="Viehrig K."/>
            <person name="Ye F."/>
            <person name="Su P."/>
            <person name="Kiefer A.F."/>
            <person name="Nichols A."/>
            <person name="Cepeda A.J."/>
            <person name="Yan W."/>
            <person name="Fan B."/>
            <person name="Jiang Y."/>
            <person name="Adhikari A."/>
            <person name="Zheng C.-J."/>
            <person name="Schuster L."/>
            <person name="Cowan T.M."/>
            <person name="Smanski M.J."/>
            <person name="Chevrette M.G."/>
            <person name="De Carvalho L.P.S."/>
            <person name="Shen B."/>
        </authorList>
    </citation>
    <scope>NUCLEOTIDE SEQUENCE [LARGE SCALE GENOMIC DNA]</scope>
    <source>
        <strain evidence="2 3">NPDC002593</strain>
    </source>
</reference>
<dbReference type="Proteomes" id="UP001601992">
    <property type="component" value="Unassembled WGS sequence"/>
</dbReference>